<organism evidence="14 15">
    <name type="scientific">Flavobacterium sediminis</name>
    <dbReference type="NCBI Taxonomy" id="2201181"/>
    <lineage>
        <taxon>Bacteria</taxon>
        <taxon>Pseudomonadati</taxon>
        <taxon>Bacteroidota</taxon>
        <taxon>Flavobacteriia</taxon>
        <taxon>Flavobacteriales</taxon>
        <taxon>Flavobacteriaceae</taxon>
        <taxon>Flavobacterium</taxon>
    </lineage>
</organism>
<feature type="transmembrane region" description="Helical" evidence="12">
    <location>
        <begin position="20"/>
        <end position="40"/>
    </location>
</feature>
<dbReference type="Proteomes" id="UP000245429">
    <property type="component" value="Chromosome"/>
</dbReference>
<evidence type="ECO:0000313" key="15">
    <source>
        <dbReference type="Proteomes" id="UP000245429"/>
    </source>
</evidence>
<evidence type="ECO:0000313" key="14">
    <source>
        <dbReference type="EMBL" id="AWM12769.1"/>
    </source>
</evidence>
<dbReference type="PANTHER" id="PTHR30485">
    <property type="entry name" value="NI/FE-HYDROGENASE 1 B-TYPE CYTOCHROME SUBUNIT"/>
    <property type="match status" value="1"/>
</dbReference>
<evidence type="ECO:0000256" key="7">
    <source>
        <dbReference type="ARBA" id="ARBA00022723"/>
    </source>
</evidence>
<evidence type="ECO:0000256" key="12">
    <source>
        <dbReference type="SAM" id="Phobius"/>
    </source>
</evidence>
<evidence type="ECO:0000256" key="8">
    <source>
        <dbReference type="ARBA" id="ARBA00022982"/>
    </source>
</evidence>
<dbReference type="GO" id="GO:0022904">
    <property type="term" value="P:respiratory electron transport chain"/>
    <property type="evidence" value="ECO:0007669"/>
    <property type="project" value="InterPro"/>
</dbReference>
<evidence type="ECO:0000256" key="3">
    <source>
        <dbReference type="ARBA" id="ARBA00022448"/>
    </source>
</evidence>
<dbReference type="OrthoDB" id="197262at2"/>
<keyword evidence="15" id="KW-1185">Reference proteome</keyword>
<dbReference type="GO" id="GO:0009055">
    <property type="term" value="F:electron transfer activity"/>
    <property type="evidence" value="ECO:0007669"/>
    <property type="project" value="InterPro"/>
</dbReference>
<dbReference type="NCBIfam" id="TIGR02125">
    <property type="entry name" value="CytB-hydogenase"/>
    <property type="match status" value="1"/>
</dbReference>
<dbReference type="InterPro" id="IPR011577">
    <property type="entry name" value="Cyt_b561_bac/Ni-Hgenase"/>
</dbReference>
<feature type="transmembrane region" description="Helical" evidence="12">
    <location>
        <begin position="61"/>
        <end position="81"/>
    </location>
</feature>
<keyword evidence="10" id="KW-0408">Iron</keyword>
<evidence type="ECO:0000256" key="10">
    <source>
        <dbReference type="ARBA" id="ARBA00023004"/>
    </source>
</evidence>
<dbReference type="InterPro" id="IPR000516">
    <property type="entry name" value="Ni-dep_Hydgase_cyt-B"/>
</dbReference>
<dbReference type="PRINTS" id="PR00161">
    <property type="entry name" value="NIHGNASECYTB"/>
</dbReference>
<evidence type="ECO:0000256" key="6">
    <source>
        <dbReference type="ARBA" id="ARBA00022692"/>
    </source>
</evidence>
<evidence type="ECO:0000256" key="2">
    <source>
        <dbReference type="ARBA" id="ARBA00008622"/>
    </source>
</evidence>
<proteinExistence type="inferred from homology"/>
<dbReference type="RefSeq" id="WP_109568178.1">
    <property type="nucleotide sequence ID" value="NZ_CP029463.1"/>
</dbReference>
<keyword evidence="8" id="KW-0249">Electron transport</keyword>
<name>A0A2U8QRL2_9FLAO</name>
<comment type="subcellular location">
    <subcellularLocation>
        <location evidence="1">Cell membrane</location>
        <topology evidence="1">Multi-pass membrane protein</topology>
    </subcellularLocation>
</comment>
<reference evidence="14 15" key="1">
    <citation type="submission" date="2018-05" db="EMBL/GenBank/DDBJ databases">
        <title>Flavobacterium sp. MEBiC07310.</title>
        <authorList>
            <person name="Baek K."/>
        </authorList>
    </citation>
    <scope>NUCLEOTIDE SEQUENCE [LARGE SCALE GENOMIC DNA]</scope>
    <source>
        <strain evidence="14 15">MEBiC07310</strain>
    </source>
</reference>
<dbReference type="AlphaFoldDB" id="A0A2U8QRL2"/>
<feature type="transmembrane region" description="Helical" evidence="12">
    <location>
        <begin position="134"/>
        <end position="155"/>
    </location>
</feature>
<evidence type="ECO:0000256" key="11">
    <source>
        <dbReference type="ARBA" id="ARBA00023136"/>
    </source>
</evidence>
<keyword evidence="11 12" id="KW-0472">Membrane</keyword>
<dbReference type="PROSITE" id="PS00882">
    <property type="entry name" value="NI_HGENASE_CYTB_1"/>
    <property type="match status" value="1"/>
</dbReference>
<dbReference type="GO" id="GO:0005506">
    <property type="term" value="F:iron ion binding"/>
    <property type="evidence" value="ECO:0007669"/>
    <property type="project" value="InterPro"/>
</dbReference>
<dbReference type="InterPro" id="IPR016174">
    <property type="entry name" value="Di-haem_cyt_TM"/>
</dbReference>
<keyword evidence="5" id="KW-0349">Heme</keyword>
<accession>A0A2U8QRL2</accession>
<comment type="similarity">
    <text evidence="2">Belongs to the HupC/HyaC/HydC family.</text>
</comment>
<dbReference type="PANTHER" id="PTHR30485:SF0">
    <property type="entry name" value="NI_FE-HYDROGENASE 1 B-TYPE CYTOCHROME SUBUNIT-RELATED"/>
    <property type="match status" value="1"/>
</dbReference>
<dbReference type="SUPFAM" id="SSF81342">
    <property type="entry name" value="Transmembrane di-heme cytochromes"/>
    <property type="match status" value="1"/>
</dbReference>
<feature type="domain" description="Cytochrome b561 bacterial/Ni-hydrogenase" evidence="13">
    <location>
        <begin position="11"/>
        <end position="220"/>
    </location>
</feature>
<evidence type="ECO:0000256" key="4">
    <source>
        <dbReference type="ARBA" id="ARBA00022475"/>
    </source>
</evidence>
<evidence type="ECO:0000256" key="5">
    <source>
        <dbReference type="ARBA" id="ARBA00022617"/>
    </source>
</evidence>
<evidence type="ECO:0000259" key="13">
    <source>
        <dbReference type="Pfam" id="PF01292"/>
    </source>
</evidence>
<dbReference type="InterPro" id="IPR051542">
    <property type="entry name" value="Hydrogenase_cytochrome"/>
</dbReference>
<gene>
    <name evidence="14" type="primary">cybH</name>
    <name evidence="14" type="ORF">DI487_02020</name>
</gene>
<dbReference type="Pfam" id="PF01292">
    <property type="entry name" value="Ni_hydr_CYTB"/>
    <property type="match status" value="1"/>
</dbReference>
<dbReference type="GO" id="GO:0020037">
    <property type="term" value="F:heme binding"/>
    <property type="evidence" value="ECO:0007669"/>
    <property type="project" value="TreeGrafter"/>
</dbReference>
<evidence type="ECO:0000256" key="9">
    <source>
        <dbReference type="ARBA" id="ARBA00022989"/>
    </source>
</evidence>
<dbReference type="EMBL" id="CP029463">
    <property type="protein sequence ID" value="AWM12769.1"/>
    <property type="molecule type" value="Genomic_DNA"/>
</dbReference>
<sequence length="235" mass="27690">MATKNFKRVYVWELPVRIFHWLNALAITVLIVTGFIISNPPAIMSKLEASQQFWFGYVRKIHFIAAYIMVAVMILRIYWAFVGNKFANWRTFFPFNKKGMKNIWHVLKYDIFLQNEQAHKIESFSIGHNSVATFSYLVMFVLALLMMATGFAMYAPTASWFFPKMFAWVTPLFNDNEILIRKVHHITMWMFILFMAVHIYLVLFHDWLEGRGETSAMISGQKFVSSERVQEETKQ</sequence>
<dbReference type="KEGG" id="fse:DI487_02020"/>
<dbReference type="GO" id="GO:0005886">
    <property type="term" value="C:plasma membrane"/>
    <property type="evidence" value="ECO:0007669"/>
    <property type="project" value="UniProtKB-SubCell"/>
</dbReference>
<keyword evidence="4" id="KW-1003">Cell membrane</keyword>
<keyword evidence="3" id="KW-0813">Transport</keyword>
<feature type="transmembrane region" description="Helical" evidence="12">
    <location>
        <begin position="186"/>
        <end position="204"/>
    </location>
</feature>
<keyword evidence="6 12" id="KW-0812">Transmembrane</keyword>
<protein>
    <submittedName>
        <fullName evidence="14">Ni/Fe-hydrogenase, b-type cytochrome subunit</fullName>
    </submittedName>
</protein>
<keyword evidence="9 12" id="KW-1133">Transmembrane helix</keyword>
<dbReference type="Gene3D" id="1.20.950.20">
    <property type="entry name" value="Transmembrane di-heme cytochromes, Chain C"/>
    <property type="match status" value="1"/>
</dbReference>
<evidence type="ECO:0000256" key="1">
    <source>
        <dbReference type="ARBA" id="ARBA00004651"/>
    </source>
</evidence>
<keyword evidence="7" id="KW-0479">Metal-binding</keyword>